<feature type="region of interest" description="Disordered" evidence="1">
    <location>
        <begin position="68"/>
        <end position="91"/>
    </location>
</feature>
<keyword evidence="3" id="KW-1185">Reference proteome</keyword>
<evidence type="ECO:0008006" key="4">
    <source>
        <dbReference type="Google" id="ProtNLM"/>
    </source>
</evidence>
<accession>A0ABQ3VB64</accession>
<dbReference type="Proteomes" id="UP000635565">
    <property type="component" value="Unassembled WGS sequence"/>
</dbReference>
<name>A0ABQ3VB64_9CHLR</name>
<organism evidence="2 3">
    <name type="scientific">Dictyobacter formicarum</name>
    <dbReference type="NCBI Taxonomy" id="2778368"/>
    <lineage>
        <taxon>Bacteria</taxon>
        <taxon>Bacillati</taxon>
        <taxon>Chloroflexota</taxon>
        <taxon>Ktedonobacteria</taxon>
        <taxon>Ktedonobacterales</taxon>
        <taxon>Dictyobacteraceae</taxon>
        <taxon>Dictyobacter</taxon>
    </lineage>
</organism>
<dbReference type="EMBL" id="BNJJ01000003">
    <property type="protein sequence ID" value="GHO83200.1"/>
    <property type="molecule type" value="Genomic_DNA"/>
</dbReference>
<dbReference type="RefSeq" id="WP_201360885.1">
    <property type="nucleotide sequence ID" value="NZ_BNJJ01000003.1"/>
</dbReference>
<proteinExistence type="predicted"/>
<evidence type="ECO:0000256" key="1">
    <source>
        <dbReference type="SAM" id="MobiDB-lite"/>
    </source>
</evidence>
<sequence>MSKVLTTESNVTCGHQGQVQISSSAKLKVNSKPVLLESSITGMLIQNCATPTTQAQGKYVSFSCASVSATGRTSPIPPTETTSSPISDGRSKKLMVGKMPVMLETVAGQSSGLAGETDGMVSGVSPVTGLQGTAVQNKLAAV</sequence>
<gene>
    <name evidence="2" type="ORF">KSZ_12060</name>
</gene>
<evidence type="ECO:0000313" key="3">
    <source>
        <dbReference type="Proteomes" id="UP000635565"/>
    </source>
</evidence>
<evidence type="ECO:0000313" key="2">
    <source>
        <dbReference type="EMBL" id="GHO83200.1"/>
    </source>
</evidence>
<comment type="caution">
    <text evidence="2">The sequence shown here is derived from an EMBL/GenBank/DDBJ whole genome shotgun (WGS) entry which is preliminary data.</text>
</comment>
<reference evidence="2 3" key="1">
    <citation type="journal article" date="2021" name="Int. J. Syst. Evol. Microbiol.">
        <title>Reticulibacter mediterranei gen. nov., sp. nov., within the new family Reticulibacteraceae fam. nov., and Ktedonospora formicarum gen. nov., sp. nov., Ktedonobacter robiniae sp. nov., Dictyobacter formicarum sp. nov. and Dictyobacter arantiisoli sp. nov., belonging to the class Ktedonobacteria.</title>
        <authorList>
            <person name="Yabe S."/>
            <person name="Zheng Y."/>
            <person name="Wang C.M."/>
            <person name="Sakai Y."/>
            <person name="Abe K."/>
            <person name="Yokota A."/>
            <person name="Donadio S."/>
            <person name="Cavaletti L."/>
            <person name="Monciardini P."/>
        </authorList>
    </citation>
    <scope>NUCLEOTIDE SEQUENCE [LARGE SCALE GENOMIC DNA]</scope>
    <source>
        <strain evidence="2 3">SOSP1-9</strain>
    </source>
</reference>
<protein>
    <recommendedName>
        <fullName evidence="4">Tox-PAAR-like domain-containing protein</fullName>
    </recommendedName>
</protein>